<reference evidence="1 2" key="1">
    <citation type="submission" date="2018-03" db="EMBL/GenBank/DDBJ databases">
        <title>The uncultured portion of the human microbiome is neutrally assembled.</title>
        <authorList>
            <person name="Jeraldo P."/>
            <person name="Boardman L."/>
            <person name="White B.A."/>
            <person name="Nelson H."/>
            <person name="Goldenfeld N."/>
            <person name="Chia N."/>
        </authorList>
    </citation>
    <scope>NUCLEOTIDE SEQUENCE [LARGE SCALE GENOMIC DNA]</scope>
    <source>
        <strain evidence="1">CIM:MAG 903</strain>
    </source>
</reference>
<protein>
    <submittedName>
        <fullName evidence="1">Uncharacterized protein</fullName>
    </submittedName>
</protein>
<dbReference type="Proteomes" id="UP000246114">
    <property type="component" value="Unassembled WGS sequence"/>
</dbReference>
<accession>A0A316M3L6</accession>
<evidence type="ECO:0000313" key="2">
    <source>
        <dbReference type="Proteomes" id="UP000246114"/>
    </source>
</evidence>
<dbReference type="EMBL" id="QAMZ01000043">
    <property type="protein sequence ID" value="PWL52936.1"/>
    <property type="molecule type" value="Genomic_DNA"/>
</dbReference>
<evidence type="ECO:0000313" key="1">
    <source>
        <dbReference type="EMBL" id="PWL52936.1"/>
    </source>
</evidence>
<organism evidence="1 2">
    <name type="scientific">Clostridium cadaveris</name>
    <dbReference type="NCBI Taxonomy" id="1529"/>
    <lineage>
        <taxon>Bacteria</taxon>
        <taxon>Bacillati</taxon>
        <taxon>Bacillota</taxon>
        <taxon>Clostridia</taxon>
        <taxon>Eubacteriales</taxon>
        <taxon>Clostridiaceae</taxon>
        <taxon>Clostridium</taxon>
    </lineage>
</organism>
<sequence>MAIKVGISFKESEKDIYNFLQKQLSPSIYIKELIKKEKEAAEIKTEENPKRRGSNPFSI</sequence>
<gene>
    <name evidence="1" type="ORF">DBY38_08635</name>
</gene>
<dbReference type="AlphaFoldDB" id="A0A316M3L6"/>
<name>A0A316M3L6_9CLOT</name>
<comment type="caution">
    <text evidence="1">The sequence shown here is derived from an EMBL/GenBank/DDBJ whole genome shotgun (WGS) entry which is preliminary data.</text>
</comment>
<proteinExistence type="predicted"/>